<keyword evidence="2" id="KW-1185">Reference proteome</keyword>
<accession>A0A3M6UAN9</accession>
<evidence type="ECO:0000313" key="2">
    <source>
        <dbReference type="Proteomes" id="UP000275408"/>
    </source>
</evidence>
<protein>
    <submittedName>
        <fullName evidence="1">Uncharacterized protein</fullName>
    </submittedName>
</protein>
<reference evidence="1 2" key="1">
    <citation type="journal article" date="2018" name="Sci. Rep.">
        <title>Comparative analysis of the Pocillopora damicornis genome highlights role of immune system in coral evolution.</title>
        <authorList>
            <person name="Cunning R."/>
            <person name="Bay R.A."/>
            <person name="Gillette P."/>
            <person name="Baker A.C."/>
            <person name="Traylor-Knowles N."/>
        </authorList>
    </citation>
    <scope>NUCLEOTIDE SEQUENCE [LARGE SCALE GENOMIC DNA]</scope>
    <source>
        <strain evidence="1">RSMAS</strain>
        <tissue evidence="1">Whole animal</tissue>
    </source>
</reference>
<evidence type="ECO:0000313" key="1">
    <source>
        <dbReference type="EMBL" id="RMX50733.1"/>
    </source>
</evidence>
<dbReference type="OrthoDB" id="5963476at2759"/>
<sequence>MEKSEPKSMDCFAASAEAERDKLLSLFNSSILRDLFMAKNFPISEEDDQDGTKTEPQSPTSCCHIFENLGLEGEDVEIRVDFPDLKLVYHKTQSRANRQSRQRVVKGKIKVRVLTQGHQVQTIEVYVERTPNAALLVGDKCGRVYLKSQPGPYFPNKVKKKGYTQVLPALWFLQNYFTGLLIRTFSPQYYFTVDLDSVYESPTRHGVPVYKLSTVDAERRNNFRLVVVVVLIGDHRSKEFISRPFRLRSKTNGRFRSLSL</sequence>
<dbReference type="Proteomes" id="UP000275408">
    <property type="component" value="Unassembled WGS sequence"/>
</dbReference>
<dbReference type="EMBL" id="RCHS01001902">
    <property type="protein sequence ID" value="RMX50733.1"/>
    <property type="molecule type" value="Genomic_DNA"/>
</dbReference>
<proteinExistence type="predicted"/>
<name>A0A3M6UAN9_POCDA</name>
<gene>
    <name evidence="1" type="ORF">pdam_00018273</name>
</gene>
<dbReference type="AlphaFoldDB" id="A0A3M6UAN9"/>
<organism evidence="1 2">
    <name type="scientific">Pocillopora damicornis</name>
    <name type="common">Cauliflower coral</name>
    <name type="synonym">Millepora damicornis</name>
    <dbReference type="NCBI Taxonomy" id="46731"/>
    <lineage>
        <taxon>Eukaryota</taxon>
        <taxon>Metazoa</taxon>
        <taxon>Cnidaria</taxon>
        <taxon>Anthozoa</taxon>
        <taxon>Hexacorallia</taxon>
        <taxon>Scleractinia</taxon>
        <taxon>Astrocoeniina</taxon>
        <taxon>Pocilloporidae</taxon>
        <taxon>Pocillopora</taxon>
    </lineage>
</organism>
<comment type="caution">
    <text evidence="1">The sequence shown here is derived from an EMBL/GenBank/DDBJ whole genome shotgun (WGS) entry which is preliminary data.</text>
</comment>